<dbReference type="Gene3D" id="1.20.58.300">
    <property type="entry name" value="FlgN-like"/>
    <property type="match status" value="1"/>
</dbReference>
<dbReference type="EMBL" id="CP003740">
    <property type="protein sequence ID" value="AGI70211.1"/>
    <property type="molecule type" value="Genomic_DNA"/>
</dbReference>
<feature type="compositionally biased region" description="Polar residues" evidence="1">
    <location>
        <begin position="86"/>
        <end position="105"/>
    </location>
</feature>
<keyword evidence="3" id="KW-1185">Reference proteome</keyword>
<dbReference type="GO" id="GO:0044780">
    <property type="term" value="P:bacterial-type flagellum assembly"/>
    <property type="evidence" value="ECO:0007669"/>
    <property type="project" value="InterPro"/>
</dbReference>
<accession>M9RIJ1</accession>
<dbReference type="AlphaFoldDB" id="M9RIJ1"/>
<sequence>MTKRAMGQLTHLLEVERAALLRGDFETVGALIPEKESLSTQFEDAGAADLRLLAAALAHNSTLFAAAREGVGAVLATLNQQRAARTTLSSYDSSGKATQISQPTRGTERHF</sequence>
<reference evidence="2 3" key="1">
    <citation type="journal article" date="2013" name="PLoS ONE">
        <title>Poles Apart: Arctic and Antarctic Octadecabacter strains Share High Genome Plasticity and a New Type of Xanthorhodopsin.</title>
        <authorList>
            <person name="Vollmers J."/>
            <person name="Voget S."/>
            <person name="Dietrich S."/>
            <person name="Gollnow K."/>
            <person name="Smits M."/>
            <person name="Meyer K."/>
            <person name="Brinkhoff T."/>
            <person name="Simon M."/>
            <person name="Daniel R."/>
        </authorList>
    </citation>
    <scope>NUCLEOTIDE SEQUENCE [LARGE SCALE GENOMIC DNA]</scope>
    <source>
        <strain evidence="2 3">307</strain>
    </source>
</reference>
<evidence type="ECO:0000256" key="1">
    <source>
        <dbReference type="SAM" id="MobiDB-lite"/>
    </source>
</evidence>
<evidence type="ECO:0000313" key="2">
    <source>
        <dbReference type="EMBL" id="AGI70211.1"/>
    </source>
</evidence>
<organism evidence="2 3">
    <name type="scientific">Octadecabacter antarcticus 307</name>
    <dbReference type="NCBI Taxonomy" id="391626"/>
    <lineage>
        <taxon>Bacteria</taxon>
        <taxon>Pseudomonadati</taxon>
        <taxon>Pseudomonadota</taxon>
        <taxon>Alphaproteobacteria</taxon>
        <taxon>Rhodobacterales</taxon>
        <taxon>Roseobacteraceae</taxon>
        <taxon>Octadecabacter</taxon>
    </lineage>
</organism>
<protein>
    <submittedName>
        <fullName evidence="2">FlgN-like protein</fullName>
    </submittedName>
</protein>
<evidence type="ECO:0000313" key="3">
    <source>
        <dbReference type="Proteomes" id="UP000005307"/>
    </source>
</evidence>
<dbReference type="RefSeq" id="WP_015502094.1">
    <property type="nucleotide sequence ID" value="NC_020911.1"/>
</dbReference>
<dbReference type="InterPro" id="IPR036679">
    <property type="entry name" value="FlgN-like_sf"/>
</dbReference>
<dbReference type="Proteomes" id="UP000005307">
    <property type="component" value="Chromosome"/>
</dbReference>
<feature type="region of interest" description="Disordered" evidence="1">
    <location>
        <begin position="86"/>
        <end position="111"/>
    </location>
</feature>
<name>M9RIJ1_9RHOB</name>
<dbReference type="OrthoDB" id="7862860at2"/>
<dbReference type="HOGENOM" id="CLU_2155767_0_0_5"/>
<dbReference type="SUPFAM" id="SSF140566">
    <property type="entry name" value="FlgN-like"/>
    <property type="match status" value="1"/>
</dbReference>
<dbReference type="STRING" id="391626.OAN307_c48700"/>
<gene>
    <name evidence="2" type="ORF">OAN307_c48700</name>
</gene>
<proteinExistence type="predicted"/>
<dbReference type="KEGG" id="oat:OAN307_c48700"/>